<keyword evidence="2" id="KW-0472">Membrane</keyword>
<evidence type="ECO:0000313" key="3">
    <source>
        <dbReference type="EMBL" id="OGK40634.1"/>
    </source>
</evidence>
<accession>A0A1F7IBA5</accession>
<organism evidence="3 4">
    <name type="scientific">Candidatus Roizmanbacteria bacterium RIFCSPHIGHO2_12_FULL_44_10</name>
    <dbReference type="NCBI Taxonomy" id="1802054"/>
    <lineage>
        <taxon>Bacteria</taxon>
        <taxon>Candidatus Roizmaniibacteriota</taxon>
    </lineage>
</organism>
<evidence type="ECO:0000313" key="4">
    <source>
        <dbReference type="Proteomes" id="UP000179024"/>
    </source>
</evidence>
<feature type="compositionally biased region" description="Polar residues" evidence="1">
    <location>
        <begin position="157"/>
        <end position="171"/>
    </location>
</feature>
<evidence type="ECO:0008006" key="5">
    <source>
        <dbReference type="Google" id="ProtNLM"/>
    </source>
</evidence>
<feature type="transmembrane region" description="Helical" evidence="2">
    <location>
        <begin position="26"/>
        <end position="43"/>
    </location>
</feature>
<dbReference type="InterPro" id="IPR008969">
    <property type="entry name" value="CarboxyPept-like_regulatory"/>
</dbReference>
<dbReference type="Proteomes" id="UP000179024">
    <property type="component" value="Unassembled WGS sequence"/>
</dbReference>
<dbReference type="SUPFAM" id="SSF49464">
    <property type="entry name" value="Carboxypeptidase regulatory domain-like"/>
    <property type="match status" value="1"/>
</dbReference>
<name>A0A1F7IBA5_9BACT</name>
<proteinExistence type="predicted"/>
<dbReference type="Pfam" id="PF12666">
    <property type="entry name" value="PrgI"/>
    <property type="match status" value="1"/>
</dbReference>
<keyword evidence="2" id="KW-1133">Transmembrane helix</keyword>
<feature type="transmembrane region" description="Helical" evidence="2">
    <location>
        <begin position="49"/>
        <end position="66"/>
    </location>
</feature>
<evidence type="ECO:0000256" key="2">
    <source>
        <dbReference type="SAM" id="Phobius"/>
    </source>
</evidence>
<reference evidence="3 4" key="1">
    <citation type="journal article" date="2016" name="Nat. Commun.">
        <title>Thousands of microbial genomes shed light on interconnected biogeochemical processes in an aquifer system.</title>
        <authorList>
            <person name="Anantharaman K."/>
            <person name="Brown C.T."/>
            <person name="Hug L.A."/>
            <person name="Sharon I."/>
            <person name="Castelle C.J."/>
            <person name="Probst A.J."/>
            <person name="Thomas B.C."/>
            <person name="Singh A."/>
            <person name="Wilkins M.J."/>
            <person name="Karaoz U."/>
            <person name="Brodie E.L."/>
            <person name="Williams K.H."/>
            <person name="Hubbard S.S."/>
            <person name="Banfield J.F."/>
        </authorList>
    </citation>
    <scope>NUCLEOTIDE SEQUENCE [LARGE SCALE GENOMIC DNA]</scope>
</reference>
<dbReference type="AlphaFoldDB" id="A0A1F7IBA5"/>
<sequence>MEQHAVPRQITTFEFKLIGFLTIKQFIYLLLFAGIAITIYYLIPVPILNISMGLLVGVLGLGLAFFKYNERTLDIWLIRLVQSLLSPSQYYYMKNNLLPDFLVGVYVTNDSLTQSHLDAQQMLQKYMVQQGVKIDDTSKKQNITDLIHNTKVEQGSELETPSSSAPTNGQPVNISVQQLRADTPTPITTKATTPNPFFSGVVRNNKDQPIPNIMIYVNSGTDQPVRILKTNHNGVFATFHPLPSGQYHINPKDLGGTYFFDTMDLAVNGSPTKPVDIYSKELL</sequence>
<comment type="caution">
    <text evidence="3">The sequence shown here is derived from an EMBL/GenBank/DDBJ whole genome shotgun (WGS) entry which is preliminary data.</text>
</comment>
<dbReference type="InterPro" id="IPR024414">
    <property type="entry name" value="Uncharacterised_PrgI"/>
</dbReference>
<keyword evidence="2" id="KW-0812">Transmembrane</keyword>
<dbReference type="EMBL" id="MGAE01000001">
    <property type="protein sequence ID" value="OGK40634.1"/>
    <property type="molecule type" value="Genomic_DNA"/>
</dbReference>
<evidence type="ECO:0000256" key="1">
    <source>
        <dbReference type="SAM" id="MobiDB-lite"/>
    </source>
</evidence>
<protein>
    <recommendedName>
        <fullName evidence="5">PrgI family protein</fullName>
    </recommendedName>
</protein>
<feature type="region of interest" description="Disordered" evidence="1">
    <location>
        <begin position="150"/>
        <end position="171"/>
    </location>
</feature>
<gene>
    <name evidence="3" type="ORF">A3F34_02220</name>
</gene>